<dbReference type="SUPFAM" id="SSF48452">
    <property type="entry name" value="TPR-like"/>
    <property type="match status" value="1"/>
</dbReference>
<reference evidence="3 4" key="1">
    <citation type="submission" date="2024-09" db="EMBL/GenBank/DDBJ databases">
        <title>Chromosome-scale assembly of Riccia fluitans.</title>
        <authorList>
            <person name="Paukszto L."/>
            <person name="Sawicki J."/>
            <person name="Karawczyk K."/>
            <person name="Piernik-Szablinska J."/>
            <person name="Szczecinska M."/>
            <person name="Mazdziarz M."/>
        </authorList>
    </citation>
    <scope>NUCLEOTIDE SEQUENCE [LARGE SCALE GENOMIC DNA]</scope>
    <source>
        <strain evidence="3">Rf_01</strain>
        <tissue evidence="3">Aerial parts of the thallus</tissue>
    </source>
</reference>
<evidence type="ECO:0000313" key="3">
    <source>
        <dbReference type="EMBL" id="KAL2642480.1"/>
    </source>
</evidence>
<sequence length="716" mass="80529">MAGSSTHLADSDSDTEITRLGYDNDVLSTGYSKDRFDSFQSSPRKTEESHISRDSVSEGEDELDPENFSSNSVSSKQKNDVTKRSPLGERKEVTENSARGFEERDDHRGEQEQMPRHHELRFNCQESSPGSSKTKCKHDRQPFQLSIFATENREAPKPPPLAVHLELTRREGNDKLKKGDTFGALNRYTMCIRQGEFALLDPSTSPVCRTLARKIVKLCYSSRAQLMLAARMWDEVLIDTEKALKLDPRHAKSLLSRGKALHSLQEYKQACTAFSAALSRNHNNIQIAASLHESMKSHHQSLSGEYDISQFLLLGHPPPECSDYVGPVEIRETPHAGRGLFVTERVDAGCLLLVSNALAIASTTASNTAADLCVKLAGNLLNLAKASKRVQYQLYYLTSGKPELENPGIPEINLFRPSSSWSPDPKKNVDLSFIDVVKKVTFNTFDASRAVCDGLKIEAKGDTCSTISSGMWVLPSFLNHSCVPNTGITFVGRAMFLRASRDLEAGEELTTSYTACSNPNRKKSIKKWHFECTCERCQQDQLMEPYMKELREELDEYSSRISSKKATKAEKLRSIFKSADMVERVEKAIKSLPLEVDARRRNWVRVSFMVIYTNNLQVARAGRDLNQKIQALQKLTEIEASINGGGVYYTSMRTSAALLRYMQKKDGINTAEFDTVLKQVMKVFKTALGNMGEKFFLELIRRRFSKNKLGEIVWLH</sequence>
<evidence type="ECO:0000256" key="1">
    <source>
        <dbReference type="SAM" id="MobiDB-lite"/>
    </source>
</evidence>
<organism evidence="3 4">
    <name type="scientific">Riccia fluitans</name>
    <dbReference type="NCBI Taxonomy" id="41844"/>
    <lineage>
        <taxon>Eukaryota</taxon>
        <taxon>Viridiplantae</taxon>
        <taxon>Streptophyta</taxon>
        <taxon>Embryophyta</taxon>
        <taxon>Marchantiophyta</taxon>
        <taxon>Marchantiopsida</taxon>
        <taxon>Marchantiidae</taxon>
        <taxon>Marchantiales</taxon>
        <taxon>Ricciaceae</taxon>
        <taxon>Riccia</taxon>
    </lineage>
</organism>
<dbReference type="SMART" id="SM00028">
    <property type="entry name" value="TPR"/>
    <property type="match status" value="2"/>
</dbReference>
<comment type="caution">
    <text evidence="3">The sequence shown here is derived from an EMBL/GenBank/DDBJ whole genome shotgun (WGS) entry which is preliminary data.</text>
</comment>
<dbReference type="InterPro" id="IPR019734">
    <property type="entry name" value="TPR_rpt"/>
</dbReference>
<dbReference type="SUPFAM" id="SSF82199">
    <property type="entry name" value="SET domain"/>
    <property type="match status" value="1"/>
</dbReference>
<feature type="compositionally biased region" description="Basic and acidic residues" evidence="1">
    <location>
        <begin position="77"/>
        <end position="121"/>
    </location>
</feature>
<dbReference type="Proteomes" id="UP001605036">
    <property type="component" value="Unassembled WGS sequence"/>
</dbReference>
<dbReference type="EMBL" id="JBHFFA010000002">
    <property type="protein sequence ID" value="KAL2642480.1"/>
    <property type="molecule type" value="Genomic_DNA"/>
</dbReference>
<protein>
    <recommendedName>
        <fullName evidence="2">SET domain-containing protein</fullName>
    </recommendedName>
</protein>
<feature type="compositionally biased region" description="Polar residues" evidence="1">
    <location>
        <begin position="124"/>
        <end position="133"/>
    </location>
</feature>
<gene>
    <name evidence="3" type="ORF">R1flu_010067</name>
</gene>
<dbReference type="PROSITE" id="PS50280">
    <property type="entry name" value="SET"/>
    <property type="match status" value="1"/>
</dbReference>
<dbReference type="CDD" id="cd20071">
    <property type="entry name" value="SET_SMYD"/>
    <property type="match status" value="1"/>
</dbReference>
<feature type="region of interest" description="Disordered" evidence="1">
    <location>
        <begin position="1"/>
        <end position="137"/>
    </location>
</feature>
<dbReference type="InterPro" id="IPR046341">
    <property type="entry name" value="SET_dom_sf"/>
</dbReference>
<accession>A0ABD1Z3X8</accession>
<dbReference type="SMART" id="SM00317">
    <property type="entry name" value="SET"/>
    <property type="match status" value="1"/>
</dbReference>
<dbReference type="InterPro" id="IPR011990">
    <property type="entry name" value="TPR-like_helical_dom_sf"/>
</dbReference>
<dbReference type="PANTHER" id="PTHR47643:SF2">
    <property type="entry name" value="TPR DOMAIN PROTEIN (AFU_ORTHOLOGUE AFUA_5G12710)"/>
    <property type="match status" value="1"/>
</dbReference>
<dbReference type="Gene3D" id="1.25.40.10">
    <property type="entry name" value="Tetratricopeptide repeat domain"/>
    <property type="match status" value="2"/>
</dbReference>
<keyword evidence="4" id="KW-1185">Reference proteome</keyword>
<dbReference type="Pfam" id="PF00856">
    <property type="entry name" value="SET"/>
    <property type="match status" value="1"/>
</dbReference>
<evidence type="ECO:0000259" key="2">
    <source>
        <dbReference type="PROSITE" id="PS50280"/>
    </source>
</evidence>
<dbReference type="InterPro" id="IPR053209">
    <property type="entry name" value="Gramillin-biosynth_MTr"/>
</dbReference>
<name>A0ABD1Z3X8_9MARC</name>
<dbReference type="PANTHER" id="PTHR47643">
    <property type="entry name" value="TPR DOMAIN PROTEIN (AFU_ORTHOLOGUE AFUA_5G12710)"/>
    <property type="match status" value="1"/>
</dbReference>
<dbReference type="AlphaFoldDB" id="A0ABD1Z3X8"/>
<feature type="compositionally biased region" description="Basic and acidic residues" evidence="1">
    <location>
        <begin position="44"/>
        <end position="56"/>
    </location>
</feature>
<feature type="compositionally biased region" description="Polar residues" evidence="1">
    <location>
        <begin position="67"/>
        <end position="76"/>
    </location>
</feature>
<dbReference type="InterPro" id="IPR001214">
    <property type="entry name" value="SET_dom"/>
</dbReference>
<feature type="domain" description="SET" evidence="2">
    <location>
        <begin position="326"/>
        <end position="514"/>
    </location>
</feature>
<evidence type="ECO:0000313" key="4">
    <source>
        <dbReference type="Proteomes" id="UP001605036"/>
    </source>
</evidence>
<dbReference type="Gene3D" id="2.170.270.10">
    <property type="entry name" value="SET domain"/>
    <property type="match status" value="1"/>
</dbReference>
<proteinExistence type="predicted"/>